<dbReference type="Proteomes" id="UP000023268">
    <property type="component" value="Unassembled WGS sequence"/>
</dbReference>
<accession>A0A016XHU5</accession>
<feature type="region of interest" description="Disordered" evidence="1">
    <location>
        <begin position="89"/>
        <end position="126"/>
    </location>
</feature>
<dbReference type="eggNOG" id="ENOG50330EP">
    <property type="taxonomic scope" value="Bacteria"/>
</dbReference>
<keyword evidence="2" id="KW-0812">Transmembrane</keyword>
<keyword evidence="2" id="KW-0472">Membrane</keyword>
<feature type="compositionally biased region" description="Basic and acidic residues" evidence="1">
    <location>
        <begin position="115"/>
        <end position="126"/>
    </location>
</feature>
<proteinExistence type="predicted"/>
<sequence length="126" mass="14096">MKRQLVKMKLAFLVLGIAFVAAFGALVMLLWNALVPELFGGPVIGFWQAAGLLVLSRILLGGFGGHGGPGGRWHRMSPEERERFREGMRHWKQMSQDERREFRRGFGGGCGQRSDSVRDANDRPAE</sequence>
<comment type="caution">
    <text evidence="3">The sequence shown here is derived from an EMBL/GenBank/DDBJ whole genome shotgun (WGS) entry which is preliminary data.</text>
</comment>
<evidence type="ECO:0008006" key="5">
    <source>
        <dbReference type="Google" id="ProtNLM"/>
    </source>
</evidence>
<dbReference type="EMBL" id="JEMG01000001">
    <property type="protein sequence ID" value="EYC51659.1"/>
    <property type="molecule type" value="Genomic_DNA"/>
</dbReference>
<feature type="transmembrane region" description="Helical" evidence="2">
    <location>
        <begin position="46"/>
        <end position="66"/>
    </location>
</feature>
<evidence type="ECO:0000313" key="4">
    <source>
        <dbReference type="Proteomes" id="UP000023268"/>
    </source>
</evidence>
<feature type="transmembrane region" description="Helical" evidence="2">
    <location>
        <begin position="12"/>
        <end position="34"/>
    </location>
</feature>
<protein>
    <recommendedName>
        <fullName evidence="5">DUF3106 domain-containing protein</fullName>
    </recommendedName>
</protein>
<dbReference type="Pfam" id="PF11304">
    <property type="entry name" value="DUF3106"/>
    <property type="match status" value="1"/>
</dbReference>
<evidence type="ECO:0000313" key="3">
    <source>
        <dbReference type="EMBL" id="EYC51659.1"/>
    </source>
</evidence>
<organism evidence="3 4">
    <name type="scientific">Hylemonella gracilis str. Niagara R</name>
    <dbReference type="NCBI Taxonomy" id="1458275"/>
    <lineage>
        <taxon>Bacteria</taxon>
        <taxon>Pseudomonadati</taxon>
        <taxon>Pseudomonadota</taxon>
        <taxon>Betaproteobacteria</taxon>
        <taxon>Burkholderiales</taxon>
        <taxon>Comamonadaceae</taxon>
        <taxon>Hylemonella</taxon>
    </lineage>
</organism>
<dbReference type="AlphaFoldDB" id="A0A016XHU5"/>
<keyword evidence="2" id="KW-1133">Transmembrane helix</keyword>
<reference evidence="3 4" key="1">
    <citation type="submission" date="2014-02" db="EMBL/GenBank/DDBJ databases">
        <title>Draft Genome of Hylemonella gracilis isolated from the Niagara River.</title>
        <authorList>
            <person name="Pawlowski D.R."/>
            <person name="Koudelka G.B."/>
        </authorList>
    </citation>
    <scope>NUCLEOTIDE SEQUENCE [LARGE SCALE GENOMIC DNA]</scope>
    <source>
        <strain evidence="3 4">Niagara R</strain>
    </source>
</reference>
<evidence type="ECO:0000256" key="2">
    <source>
        <dbReference type="SAM" id="Phobius"/>
    </source>
</evidence>
<dbReference type="InterPro" id="IPR021455">
    <property type="entry name" value="DUF3106"/>
</dbReference>
<name>A0A016XHU5_9BURK</name>
<gene>
    <name evidence="3" type="ORF">AZ34_11595</name>
</gene>
<dbReference type="STRING" id="1458275.AZ34_11595"/>
<feature type="compositionally biased region" description="Basic and acidic residues" evidence="1">
    <location>
        <begin position="89"/>
        <end position="104"/>
    </location>
</feature>
<evidence type="ECO:0000256" key="1">
    <source>
        <dbReference type="SAM" id="MobiDB-lite"/>
    </source>
</evidence>
<dbReference type="OrthoDB" id="123053at2"/>